<keyword evidence="1" id="KW-0472">Membrane</keyword>
<accession>A0A7R9FP64</accession>
<dbReference type="Proteomes" id="UP000677054">
    <property type="component" value="Unassembled WGS sequence"/>
</dbReference>
<dbReference type="EMBL" id="CAJPEV010002536">
    <property type="protein sequence ID" value="CAG0897234.1"/>
    <property type="molecule type" value="Genomic_DNA"/>
</dbReference>
<evidence type="ECO:0000256" key="1">
    <source>
        <dbReference type="SAM" id="Phobius"/>
    </source>
</evidence>
<evidence type="ECO:0000313" key="3">
    <source>
        <dbReference type="Proteomes" id="UP000677054"/>
    </source>
</evidence>
<gene>
    <name evidence="2" type="ORF">DSTB1V02_LOCUS9664</name>
</gene>
<reference evidence="2" key="1">
    <citation type="submission" date="2020-11" db="EMBL/GenBank/DDBJ databases">
        <authorList>
            <person name="Tran Van P."/>
        </authorList>
    </citation>
    <scope>NUCLEOTIDE SEQUENCE</scope>
</reference>
<protein>
    <submittedName>
        <fullName evidence="2">Uncharacterized protein</fullName>
    </submittedName>
</protein>
<dbReference type="AlphaFoldDB" id="A0A7R9FP64"/>
<sequence length="178" mass="20024">MGIFSPCEFYGPSNEGVDCRMNKNDEEFYLVGLIDTSVCPPQVNFSINVPLVWEYTYVFGSQQEPVVIEGLNMIFKCENQSDTDCPFQQKKKVQTLLSVLQEEFYLPKFQSIEDLKEQLLSLVILSLFMVALVTGLLIYIYCQRRRKASDMASLAASFSTTAPSINGAVPYQESLGAI</sequence>
<proteinExistence type="predicted"/>
<organism evidence="2">
    <name type="scientific">Darwinula stevensoni</name>
    <dbReference type="NCBI Taxonomy" id="69355"/>
    <lineage>
        <taxon>Eukaryota</taxon>
        <taxon>Metazoa</taxon>
        <taxon>Ecdysozoa</taxon>
        <taxon>Arthropoda</taxon>
        <taxon>Crustacea</taxon>
        <taxon>Oligostraca</taxon>
        <taxon>Ostracoda</taxon>
        <taxon>Podocopa</taxon>
        <taxon>Podocopida</taxon>
        <taxon>Darwinulocopina</taxon>
        <taxon>Darwinuloidea</taxon>
        <taxon>Darwinulidae</taxon>
        <taxon>Darwinula</taxon>
    </lineage>
</organism>
<name>A0A7R9FP64_9CRUS</name>
<feature type="transmembrane region" description="Helical" evidence="1">
    <location>
        <begin position="119"/>
        <end position="142"/>
    </location>
</feature>
<keyword evidence="1" id="KW-0812">Transmembrane</keyword>
<evidence type="ECO:0000313" key="2">
    <source>
        <dbReference type="EMBL" id="CAD7249878.1"/>
    </source>
</evidence>
<dbReference type="EMBL" id="LR902053">
    <property type="protein sequence ID" value="CAD7249878.1"/>
    <property type="molecule type" value="Genomic_DNA"/>
</dbReference>
<keyword evidence="1" id="KW-1133">Transmembrane helix</keyword>
<keyword evidence="3" id="KW-1185">Reference proteome</keyword>